<dbReference type="InParanoid" id="A0A212ETJ8"/>
<organism evidence="3 4">
    <name type="scientific">Danaus plexippus plexippus</name>
    <dbReference type="NCBI Taxonomy" id="278856"/>
    <lineage>
        <taxon>Eukaryota</taxon>
        <taxon>Metazoa</taxon>
        <taxon>Ecdysozoa</taxon>
        <taxon>Arthropoda</taxon>
        <taxon>Hexapoda</taxon>
        <taxon>Insecta</taxon>
        <taxon>Pterygota</taxon>
        <taxon>Neoptera</taxon>
        <taxon>Endopterygota</taxon>
        <taxon>Lepidoptera</taxon>
        <taxon>Glossata</taxon>
        <taxon>Ditrysia</taxon>
        <taxon>Papilionoidea</taxon>
        <taxon>Nymphalidae</taxon>
        <taxon>Danainae</taxon>
        <taxon>Danaini</taxon>
        <taxon>Danaina</taxon>
        <taxon>Danaus</taxon>
        <taxon>Danaus</taxon>
    </lineage>
</organism>
<accession>A0A212ETJ8</accession>
<evidence type="ECO:0000313" key="4">
    <source>
        <dbReference type="Proteomes" id="UP000007151"/>
    </source>
</evidence>
<dbReference type="KEGG" id="dpl:KGM_215545"/>
<dbReference type="PROSITE" id="PS50240">
    <property type="entry name" value="TRYPSIN_DOM"/>
    <property type="match status" value="1"/>
</dbReference>
<dbReference type="PANTHER" id="PTHR24260:SF136">
    <property type="entry name" value="GH08193P-RELATED"/>
    <property type="match status" value="1"/>
</dbReference>
<keyword evidence="1" id="KW-0472">Membrane</keyword>
<dbReference type="SMART" id="SM00020">
    <property type="entry name" value="Tryp_SPc"/>
    <property type="match status" value="1"/>
</dbReference>
<dbReference type="EMBL" id="AGBW02012559">
    <property type="protein sequence ID" value="OWR44825.1"/>
    <property type="molecule type" value="Genomic_DNA"/>
</dbReference>
<dbReference type="InterPro" id="IPR051333">
    <property type="entry name" value="CLIP_Serine_Protease"/>
</dbReference>
<dbReference type="Proteomes" id="UP000007151">
    <property type="component" value="Unassembled WGS sequence"/>
</dbReference>
<dbReference type="AlphaFoldDB" id="A0A212ETJ8"/>
<keyword evidence="4" id="KW-1185">Reference proteome</keyword>
<feature type="domain" description="Peptidase S1" evidence="2">
    <location>
        <begin position="36"/>
        <end position="345"/>
    </location>
</feature>
<dbReference type="InterPro" id="IPR001254">
    <property type="entry name" value="Trypsin_dom"/>
</dbReference>
<reference evidence="3 4" key="1">
    <citation type="journal article" date="2011" name="Cell">
        <title>The monarch butterfly genome yields insights into long-distance migration.</title>
        <authorList>
            <person name="Zhan S."/>
            <person name="Merlin C."/>
            <person name="Boore J.L."/>
            <person name="Reppert S.M."/>
        </authorList>
    </citation>
    <scope>NUCLEOTIDE SEQUENCE [LARGE SCALE GENOMIC DNA]</scope>
    <source>
        <strain evidence="3">F-2</strain>
    </source>
</reference>
<evidence type="ECO:0000313" key="3">
    <source>
        <dbReference type="EMBL" id="OWR44825.1"/>
    </source>
</evidence>
<dbReference type="InterPro" id="IPR043504">
    <property type="entry name" value="Peptidase_S1_PA_chymotrypsin"/>
</dbReference>
<dbReference type="Gene3D" id="2.40.10.10">
    <property type="entry name" value="Trypsin-like serine proteases"/>
    <property type="match status" value="2"/>
</dbReference>
<gene>
    <name evidence="3" type="ORF">KGM_215545</name>
</gene>
<evidence type="ECO:0000259" key="2">
    <source>
        <dbReference type="PROSITE" id="PS50240"/>
    </source>
</evidence>
<feature type="transmembrane region" description="Helical" evidence="1">
    <location>
        <begin position="14"/>
        <end position="30"/>
    </location>
</feature>
<dbReference type="GO" id="GO:0006508">
    <property type="term" value="P:proteolysis"/>
    <property type="evidence" value="ECO:0007669"/>
    <property type="project" value="InterPro"/>
</dbReference>
<dbReference type="Pfam" id="PF00089">
    <property type="entry name" value="Trypsin"/>
    <property type="match status" value="1"/>
</dbReference>
<proteinExistence type="predicted"/>
<comment type="caution">
    <text evidence="3">The sequence shown here is derived from an EMBL/GenBank/DDBJ whole genome shotgun (WGS) entry which is preliminary data.</text>
</comment>
<dbReference type="InterPro" id="IPR009003">
    <property type="entry name" value="Peptidase_S1_PA"/>
</dbReference>
<dbReference type="GO" id="GO:0004252">
    <property type="term" value="F:serine-type endopeptidase activity"/>
    <property type="evidence" value="ECO:0007669"/>
    <property type="project" value="InterPro"/>
</dbReference>
<dbReference type="PANTHER" id="PTHR24260">
    <property type="match status" value="1"/>
</dbReference>
<sequence>MKETIIFCEFVTKMIVRLSYFLVLFLLYFSEGQRRIRFGQKVTTPKRYMVYLTQAKRHYDSWICGGAIISRFHILTSAACVEDVTDLYAISGTMSYISPNKIHHNVCSKNTKRKIVYTCIPKEYKLDYEKVDVWSYNDIAVVRVDIQYDFSDPLYDKHCQFRPNSIPINFNIANENKGRAVVTFGFGHQSLWRLKHTTDDYNYADLMYTSAQISDQGKCKAAYQKPNLTENIEKYMICTNASGNIDSNGKLVQRRTDNDHGGPLVTWINEEETVLGVGSVFRVNKESKCEGPYLYTSTARNKVFIECLLEETHDRRSFDICNQEASELGFKIVRRYVVWNEDDAAIVDDSEVKIRKQINMNFVGMG</sequence>
<keyword evidence="1" id="KW-0812">Transmembrane</keyword>
<name>A0A212ETJ8_DANPL</name>
<keyword evidence="1" id="KW-1133">Transmembrane helix</keyword>
<evidence type="ECO:0000256" key="1">
    <source>
        <dbReference type="SAM" id="Phobius"/>
    </source>
</evidence>
<dbReference type="SUPFAM" id="SSF50494">
    <property type="entry name" value="Trypsin-like serine proteases"/>
    <property type="match status" value="1"/>
</dbReference>
<dbReference type="eggNOG" id="ENOG502TCJV">
    <property type="taxonomic scope" value="Eukaryota"/>
</dbReference>
<protein>
    <submittedName>
        <fullName evidence="3">Seminal fluid protein HACP038</fullName>
    </submittedName>
</protein>